<accession>A0AAN8FNB0</accession>
<proteinExistence type="predicted"/>
<keyword evidence="2" id="KW-1185">Reference proteome</keyword>
<evidence type="ECO:0000313" key="2">
    <source>
        <dbReference type="Proteomes" id="UP001331761"/>
    </source>
</evidence>
<dbReference type="EMBL" id="WIXE01010582">
    <property type="protein sequence ID" value="KAK5977457.1"/>
    <property type="molecule type" value="Genomic_DNA"/>
</dbReference>
<gene>
    <name evidence="1" type="ORF">GCK32_006114</name>
</gene>
<feature type="non-terminal residue" evidence="1">
    <location>
        <position position="1"/>
    </location>
</feature>
<evidence type="ECO:0000313" key="1">
    <source>
        <dbReference type="EMBL" id="KAK5977457.1"/>
    </source>
</evidence>
<protein>
    <submittedName>
        <fullName evidence="1">Uncharacterized protein</fullName>
    </submittedName>
</protein>
<organism evidence="1 2">
    <name type="scientific">Trichostrongylus colubriformis</name>
    <name type="common">Black scour worm</name>
    <dbReference type="NCBI Taxonomy" id="6319"/>
    <lineage>
        <taxon>Eukaryota</taxon>
        <taxon>Metazoa</taxon>
        <taxon>Ecdysozoa</taxon>
        <taxon>Nematoda</taxon>
        <taxon>Chromadorea</taxon>
        <taxon>Rhabditida</taxon>
        <taxon>Rhabditina</taxon>
        <taxon>Rhabditomorpha</taxon>
        <taxon>Strongyloidea</taxon>
        <taxon>Trichostrongylidae</taxon>
        <taxon>Trichostrongylus</taxon>
    </lineage>
</organism>
<dbReference type="Proteomes" id="UP001331761">
    <property type="component" value="Unassembled WGS sequence"/>
</dbReference>
<dbReference type="AlphaFoldDB" id="A0AAN8FNB0"/>
<sequence>DRPTLTRSRSKRLAGFASRSLRKSQWRLFKHRAFFGSQHSTVKQNSQLQLPRLTLRHPSVDGTTMPLAVVDADEPPTSPNDLLAIHSNPRRWTDTEAVSGPQFSDSYLDFT</sequence>
<name>A0AAN8FNB0_TRICO</name>
<comment type="caution">
    <text evidence="1">The sequence shown here is derived from an EMBL/GenBank/DDBJ whole genome shotgun (WGS) entry which is preliminary data.</text>
</comment>
<reference evidence="1 2" key="1">
    <citation type="submission" date="2019-10" db="EMBL/GenBank/DDBJ databases">
        <title>Assembly and Annotation for the nematode Trichostrongylus colubriformis.</title>
        <authorList>
            <person name="Martin J."/>
        </authorList>
    </citation>
    <scope>NUCLEOTIDE SEQUENCE [LARGE SCALE GENOMIC DNA]</scope>
    <source>
        <strain evidence="1">G859</strain>
        <tissue evidence="1">Whole worm</tissue>
    </source>
</reference>